<protein>
    <submittedName>
        <fullName evidence="3">VanZ like family protein</fullName>
    </submittedName>
</protein>
<dbReference type="AlphaFoldDB" id="A0A1M7RZY7"/>
<dbReference type="Proteomes" id="UP000184207">
    <property type="component" value="Unassembled WGS sequence"/>
</dbReference>
<dbReference type="EMBL" id="FRDJ01000001">
    <property type="protein sequence ID" value="SHN51750.1"/>
    <property type="molecule type" value="Genomic_DNA"/>
</dbReference>
<keyword evidence="4" id="KW-1185">Reference proteome</keyword>
<dbReference type="NCBIfam" id="NF037970">
    <property type="entry name" value="vanZ_1"/>
    <property type="match status" value="1"/>
</dbReference>
<dbReference type="STRING" id="1121883.SAMN02745226_00376"/>
<reference evidence="4" key="1">
    <citation type="submission" date="2016-12" db="EMBL/GenBank/DDBJ databases">
        <authorList>
            <person name="Varghese N."/>
            <person name="Submissions S."/>
        </authorList>
    </citation>
    <scope>NUCLEOTIDE SEQUENCE [LARGE SCALE GENOMIC DNA]</scope>
    <source>
        <strain evidence="4">DSM 13020</strain>
    </source>
</reference>
<dbReference type="OrthoDB" id="291892at2"/>
<feature type="transmembrane region" description="Helical" evidence="1">
    <location>
        <begin position="90"/>
        <end position="107"/>
    </location>
</feature>
<keyword evidence="1" id="KW-1133">Transmembrane helix</keyword>
<accession>A0A1M7RZY7</accession>
<dbReference type="RefSeq" id="WP_072757707.1">
    <property type="nucleotide sequence ID" value="NZ_FRDJ01000001.1"/>
</dbReference>
<gene>
    <name evidence="3" type="ORF">SAMN02745226_00376</name>
</gene>
<sequence>MKDKKLKILTLSLFCIVLFWLGLIYYFSTRGPVESMRQSQFAYRVIKKLDSIFDFSSTALFTKVERKLKQWWFGTENIPAEMVIRKSAHFGLYFVFAFLISLAFHTWKKSFLISSLLGFTVPSTYAIFDEYNQIFYARGSSLNDVIIDSTGAFFGSLFSTFVILSLLLIKKLKAMRRYEER</sequence>
<evidence type="ECO:0000259" key="2">
    <source>
        <dbReference type="Pfam" id="PF04892"/>
    </source>
</evidence>
<evidence type="ECO:0000256" key="1">
    <source>
        <dbReference type="SAM" id="Phobius"/>
    </source>
</evidence>
<keyword evidence="1" id="KW-0812">Transmembrane</keyword>
<evidence type="ECO:0000313" key="4">
    <source>
        <dbReference type="Proteomes" id="UP000184207"/>
    </source>
</evidence>
<feature type="domain" description="VanZ-like" evidence="2">
    <location>
        <begin position="15"/>
        <end position="160"/>
    </location>
</feature>
<dbReference type="Pfam" id="PF04892">
    <property type="entry name" value="VanZ"/>
    <property type="match status" value="1"/>
</dbReference>
<keyword evidence="1" id="KW-0472">Membrane</keyword>
<dbReference type="InterPro" id="IPR006976">
    <property type="entry name" value="VanZ-like"/>
</dbReference>
<organism evidence="3 4">
    <name type="scientific">Fervidobacterium gondwanense DSM 13020</name>
    <dbReference type="NCBI Taxonomy" id="1121883"/>
    <lineage>
        <taxon>Bacteria</taxon>
        <taxon>Thermotogati</taxon>
        <taxon>Thermotogota</taxon>
        <taxon>Thermotogae</taxon>
        <taxon>Thermotogales</taxon>
        <taxon>Fervidobacteriaceae</taxon>
        <taxon>Fervidobacterium</taxon>
    </lineage>
</organism>
<feature type="transmembrane region" description="Helical" evidence="1">
    <location>
        <begin position="151"/>
        <end position="169"/>
    </location>
</feature>
<name>A0A1M7RZY7_FERGO</name>
<feature type="transmembrane region" description="Helical" evidence="1">
    <location>
        <begin position="6"/>
        <end position="27"/>
    </location>
</feature>
<proteinExistence type="predicted"/>
<evidence type="ECO:0000313" key="3">
    <source>
        <dbReference type="EMBL" id="SHN51750.1"/>
    </source>
</evidence>